<name>A0ABP8BZG0_9FLAO</name>
<proteinExistence type="predicted"/>
<sequence>MSNVFVLETSAAALGSTVSFFFSLPPHALNSTDNDKAKVDFVNNNFILCSFNYLLSINTYLRQIYK</sequence>
<protein>
    <submittedName>
        <fullName evidence="2">Uncharacterized protein</fullName>
    </submittedName>
</protein>
<keyword evidence="1" id="KW-0812">Transmembrane</keyword>
<accession>A0ABP8BZG0</accession>
<evidence type="ECO:0000313" key="2">
    <source>
        <dbReference type="EMBL" id="GAA4230981.1"/>
    </source>
</evidence>
<comment type="caution">
    <text evidence="2">The sequence shown here is derived from an EMBL/GenBank/DDBJ whole genome shotgun (WGS) entry which is preliminary data.</text>
</comment>
<dbReference type="EMBL" id="BAABCA010000001">
    <property type="protein sequence ID" value="GAA4230981.1"/>
    <property type="molecule type" value="Genomic_DNA"/>
</dbReference>
<evidence type="ECO:0000256" key="1">
    <source>
        <dbReference type="SAM" id="Phobius"/>
    </source>
</evidence>
<organism evidence="2 3">
    <name type="scientific">Postechiella marina</name>
    <dbReference type="NCBI Taxonomy" id="943941"/>
    <lineage>
        <taxon>Bacteria</taxon>
        <taxon>Pseudomonadati</taxon>
        <taxon>Bacteroidota</taxon>
        <taxon>Flavobacteriia</taxon>
        <taxon>Flavobacteriales</taxon>
        <taxon>Flavobacteriaceae</taxon>
        <taxon>Postechiella</taxon>
    </lineage>
</organism>
<dbReference type="Proteomes" id="UP001501496">
    <property type="component" value="Unassembled WGS sequence"/>
</dbReference>
<evidence type="ECO:0000313" key="3">
    <source>
        <dbReference type="Proteomes" id="UP001501496"/>
    </source>
</evidence>
<gene>
    <name evidence="2" type="ORF">GCM10022291_02360</name>
</gene>
<keyword evidence="1" id="KW-1133">Transmembrane helix</keyword>
<keyword evidence="3" id="KW-1185">Reference proteome</keyword>
<feature type="transmembrane region" description="Helical" evidence="1">
    <location>
        <begin position="45"/>
        <end position="61"/>
    </location>
</feature>
<keyword evidence="1" id="KW-0472">Membrane</keyword>
<reference evidence="3" key="1">
    <citation type="journal article" date="2019" name="Int. J. Syst. Evol. Microbiol.">
        <title>The Global Catalogue of Microorganisms (GCM) 10K type strain sequencing project: providing services to taxonomists for standard genome sequencing and annotation.</title>
        <authorList>
            <consortium name="The Broad Institute Genomics Platform"/>
            <consortium name="The Broad Institute Genome Sequencing Center for Infectious Disease"/>
            <person name="Wu L."/>
            <person name="Ma J."/>
        </authorList>
    </citation>
    <scope>NUCLEOTIDE SEQUENCE [LARGE SCALE GENOMIC DNA]</scope>
    <source>
        <strain evidence="3">JCM 17630</strain>
    </source>
</reference>